<reference evidence="1" key="1">
    <citation type="submission" date="2014-11" db="EMBL/GenBank/DDBJ databases">
        <authorList>
            <person name="Amaro Gonzalez C."/>
        </authorList>
    </citation>
    <scope>NUCLEOTIDE SEQUENCE</scope>
</reference>
<evidence type="ECO:0000313" key="1">
    <source>
        <dbReference type="EMBL" id="JAH11898.1"/>
    </source>
</evidence>
<protein>
    <submittedName>
        <fullName evidence="1">Uncharacterized protein</fullName>
    </submittedName>
</protein>
<sequence length="46" mass="5096">MTSLISGARSCSFQVSTQLAQYQPSKVLSFYFTVVCASREQQSCNI</sequence>
<dbReference type="AlphaFoldDB" id="A0A0E9Q729"/>
<proteinExistence type="predicted"/>
<accession>A0A0E9Q729</accession>
<name>A0A0E9Q729_ANGAN</name>
<reference evidence="1" key="2">
    <citation type="journal article" date="2015" name="Fish Shellfish Immunol.">
        <title>Early steps in the European eel (Anguilla anguilla)-Vibrio vulnificus interaction in the gills: Role of the RtxA13 toxin.</title>
        <authorList>
            <person name="Callol A."/>
            <person name="Pajuelo D."/>
            <person name="Ebbesson L."/>
            <person name="Teles M."/>
            <person name="MacKenzie S."/>
            <person name="Amaro C."/>
        </authorList>
    </citation>
    <scope>NUCLEOTIDE SEQUENCE</scope>
</reference>
<organism evidence="1">
    <name type="scientific">Anguilla anguilla</name>
    <name type="common">European freshwater eel</name>
    <name type="synonym">Muraena anguilla</name>
    <dbReference type="NCBI Taxonomy" id="7936"/>
    <lineage>
        <taxon>Eukaryota</taxon>
        <taxon>Metazoa</taxon>
        <taxon>Chordata</taxon>
        <taxon>Craniata</taxon>
        <taxon>Vertebrata</taxon>
        <taxon>Euteleostomi</taxon>
        <taxon>Actinopterygii</taxon>
        <taxon>Neopterygii</taxon>
        <taxon>Teleostei</taxon>
        <taxon>Anguilliformes</taxon>
        <taxon>Anguillidae</taxon>
        <taxon>Anguilla</taxon>
    </lineage>
</organism>
<dbReference type="EMBL" id="GBXM01096679">
    <property type="protein sequence ID" value="JAH11898.1"/>
    <property type="molecule type" value="Transcribed_RNA"/>
</dbReference>